<feature type="chain" id="PRO_5022131152" evidence="1">
    <location>
        <begin position="20"/>
        <end position="206"/>
    </location>
</feature>
<sequence>MKFIAFLLVFCGVFGLARAQNDIPATPVHLGKNDTIKTLMTKVDGELVPWVVLPEIRIVDTRIFASAQDRANYYRLRYNIIKVLPYAKFAAARYTQLQRDLALTADKKKQKELIKACEKDVKELFNKDIKNLTMTQGDVLIKLISRETGTTSYALAKELKGGFNAFLFQSVGKLFGHDLKQNYDRDEQRDIESILFSLGYTSSANL</sequence>
<accession>A0A563U7Y7</accession>
<dbReference type="AlphaFoldDB" id="A0A563U7Y7"/>
<evidence type="ECO:0000313" key="2">
    <source>
        <dbReference type="EMBL" id="TWR27467.1"/>
    </source>
</evidence>
<comment type="caution">
    <text evidence="2">The sequence shown here is derived from an EMBL/GenBank/DDBJ whole genome shotgun (WGS) entry which is preliminary data.</text>
</comment>
<dbReference type="Proteomes" id="UP000320042">
    <property type="component" value="Unassembled WGS sequence"/>
</dbReference>
<organism evidence="2 3">
    <name type="scientific">Mucilaginibacter pallidiroseus</name>
    <dbReference type="NCBI Taxonomy" id="2599295"/>
    <lineage>
        <taxon>Bacteria</taxon>
        <taxon>Pseudomonadati</taxon>
        <taxon>Bacteroidota</taxon>
        <taxon>Sphingobacteriia</taxon>
        <taxon>Sphingobacteriales</taxon>
        <taxon>Sphingobacteriaceae</taxon>
        <taxon>Mucilaginibacter</taxon>
    </lineage>
</organism>
<keyword evidence="1" id="KW-0732">Signal</keyword>
<dbReference type="OrthoDB" id="1491885at2"/>
<dbReference type="RefSeq" id="WP_146382436.1">
    <property type="nucleotide sequence ID" value="NZ_VOEJ01000006.1"/>
</dbReference>
<name>A0A563U7Y7_9SPHI</name>
<dbReference type="InterPro" id="IPR025636">
    <property type="entry name" value="DUF4294"/>
</dbReference>
<keyword evidence="3" id="KW-1185">Reference proteome</keyword>
<dbReference type="EMBL" id="VOEJ01000006">
    <property type="protein sequence ID" value="TWR27467.1"/>
    <property type="molecule type" value="Genomic_DNA"/>
</dbReference>
<proteinExistence type="predicted"/>
<dbReference type="Pfam" id="PF14127">
    <property type="entry name" value="DUF4294"/>
    <property type="match status" value="1"/>
</dbReference>
<evidence type="ECO:0000313" key="3">
    <source>
        <dbReference type="Proteomes" id="UP000320042"/>
    </source>
</evidence>
<evidence type="ECO:0000256" key="1">
    <source>
        <dbReference type="SAM" id="SignalP"/>
    </source>
</evidence>
<gene>
    <name evidence="2" type="ORF">FPZ43_13395</name>
</gene>
<reference evidence="2 3" key="1">
    <citation type="submission" date="2019-07" db="EMBL/GenBank/DDBJ databases">
        <authorList>
            <person name="Kim J."/>
        </authorList>
    </citation>
    <scope>NUCLEOTIDE SEQUENCE [LARGE SCALE GENOMIC DNA]</scope>
    <source>
        <strain evidence="3">dk17</strain>
    </source>
</reference>
<feature type="signal peptide" evidence="1">
    <location>
        <begin position="1"/>
        <end position="19"/>
    </location>
</feature>
<protein>
    <submittedName>
        <fullName evidence="2">DUF4294 domain-containing protein</fullName>
    </submittedName>
</protein>